<dbReference type="EMBL" id="JACDUO010000001">
    <property type="protein sequence ID" value="MBA2863473.1"/>
    <property type="molecule type" value="Genomic_DNA"/>
</dbReference>
<reference evidence="14" key="2">
    <citation type="submission" date="2018-02" db="EMBL/GenBank/DDBJ databases">
        <title>Complete genome sequence of the Methanococcus maripaludis type strain JJ (DSM 2067), a model for selenoprotein synthesis in Archaea.</title>
        <authorList>
            <person name="Poehlein A."/>
            <person name="Heym D."/>
            <person name="Quitzke V."/>
            <person name="Fersch J."/>
            <person name="Daniel R."/>
            <person name="Rother M."/>
        </authorList>
    </citation>
    <scope>NUCLEOTIDE SEQUENCE [LARGE SCALE GENOMIC DNA]</scope>
    <source>
        <strain evidence="14">DSM 2067</strain>
    </source>
</reference>
<feature type="binding site" evidence="12">
    <location>
        <position position="335"/>
    </location>
    <ligand>
        <name>Mg(2+)</name>
        <dbReference type="ChEBI" id="CHEBI:18420"/>
        <note>shared with alpha subunit</note>
    </ligand>
</feature>
<dbReference type="SMART" id="SM00873">
    <property type="entry name" value="B3_4"/>
    <property type="match status" value="1"/>
</dbReference>
<evidence type="ECO:0000256" key="8">
    <source>
        <dbReference type="ARBA" id="ARBA00022840"/>
    </source>
</evidence>
<evidence type="ECO:0000256" key="3">
    <source>
        <dbReference type="ARBA" id="ARBA00007438"/>
    </source>
</evidence>
<keyword evidence="9 12" id="KW-0460">Magnesium</keyword>
<dbReference type="SUPFAM" id="SSF55681">
    <property type="entry name" value="Class II aaRS and biotin synthetases"/>
    <property type="match status" value="1"/>
</dbReference>
<dbReference type="InterPro" id="IPR040659">
    <property type="entry name" value="PhetRS_B1"/>
</dbReference>
<dbReference type="Proteomes" id="UP000590564">
    <property type="component" value="Unassembled WGS sequence"/>
</dbReference>
<feature type="binding site" evidence="12">
    <location>
        <position position="329"/>
    </location>
    <ligand>
        <name>Mg(2+)</name>
        <dbReference type="ChEBI" id="CHEBI:18420"/>
        <note>shared with alpha subunit</note>
    </ligand>
</feature>
<keyword evidence="7 12" id="KW-0547">Nucleotide-binding</keyword>
<dbReference type="EMBL" id="JACHED010000001">
    <property type="protein sequence ID" value="MBB6496523.1"/>
    <property type="molecule type" value="Genomic_DNA"/>
</dbReference>
<dbReference type="CDD" id="cd00769">
    <property type="entry name" value="PheRS_beta_core"/>
    <property type="match status" value="1"/>
</dbReference>
<dbReference type="EMBL" id="CP026606">
    <property type="protein sequence ID" value="AVB76961.1"/>
    <property type="molecule type" value="Genomic_DNA"/>
</dbReference>
<dbReference type="Gene3D" id="3.30.930.10">
    <property type="entry name" value="Bira Bifunctional Protein, Domain 2"/>
    <property type="match status" value="1"/>
</dbReference>
<keyword evidence="4 12" id="KW-0963">Cytoplasm</keyword>
<reference evidence="17" key="1">
    <citation type="journal article" date="2018" name="Genome Announc.">
        <title>Complete Genome Sequence of the Methanococcus maripaludis Type Strain JJ (DSM 2067), a Model for Selenoprotein Synthesis in Archaea.</title>
        <authorList>
            <person name="Poehlein A."/>
            <person name="Heym D."/>
            <person name="Quitzke V."/>
            <person name="Fersch J."/>
            <person name="Daniel R."/>
            <person name="Rother M."/>
        </authorList>
    </citation>
    <scope>NUCLEOTIDE SEQUENCE [LARGE SCALE GENOMIC DNA]</scope>
    <source>
        <strain evidence="17">DSM 2067</strain>
    </source>
</reference>
<dbReference type="Proteomes" id="UP000239462">
    <property type="component" value="Chromosome"/>
</dbReference>
<accession>A0A2L1CC63</accession>
<evidence type="ECO:0000313" key="16">
    <source>
        <dbReference type="EMBL" id="MBB6496523.1"/>
    </source>
</evidence>
<dbReference type="GO" id="GO:0006432">
    <property type="term" value="P:phenylalanyl-tRNA aminoacylation"/>
    <property type="evidence" value="ECO:0007669"/>
    <property type="project" value="UniProtKB-UniRule"/>
</dbReference>
<evidence type="ECO:0000256" key="1">
    <source>
        <dbReference type="ARBA" id="ARBA00001946"/>
    </source>
</evidence>
<keyword evidence="10 12" id="KW-0648">Protein biosynthesis</keyword>
<dbReference type="HAMAP" id="MF_00284">
    <property type="entry name" value="Phe_tRNA_synth_beta2"/>
    <property type="match status" value="1"/>
</dbReference>
<dbReference type="InterPro" id="IPR022918">
    <property type="entry name" value="Phe_tRNA_ligase_beta2_arc"/>
</dbReference>
<dbReference type="GO" id="GO:0003723">
    <property type="term" value="F:RNA binding"/>
    <property type="evidence" value="ECO:0007669"/>
    <property type="project" value="InterPro"/>
</dbReference>
<evidence type="ECO:0000256" key="9">
    <source>
        <dbReference type="ARBA" id="ARBA00022842"/>
    </source>
</evidence>
<evidence type="ECO:0000313" key="18">
    <source>
        <dbReference type="Proteomes" id="UP000567099"/>
    </source>
</evidence>
<evidence type="ECO:0000313" key="19">
    <source>
        <dbReference type="Proteomes" id="UP000590564"/>
    </source>
</evidence>
<dbReference type="InterPro" id="IPR004531">
    <property type="entry name" value="Phe-tRNA-synth_IIc_bsu_arc_euk"/>
</dbReference>
<dbReference type="GeneID" id="36102674"/>
<feature type="binding site" evidence="12">
    <location>
        <position position="338"/>
    </location>
    <ligand>
        <name>Mg(2+)</name>
        <dbReference type="ChEBI" id="CHEBI:18420"/>
        <note>shared with alpha subunit</note>
    </ligand>
</feature>
<dbReference type="PROSITE" id="PS51483">
    <property type="entry name" value="B5"/>
    <property type="match status" value="1"/>
</dbReference>
<dbReference type="Pfam" id="PF17759">
    <property type="entry name" value="tRNA_synthFbeta"/>
    <property type="match status" value="1"/>
</dbReference>
<dbReference type="Pfam" id="PF03484">
    <property type="entry name" value="B5"/>
    <property type="match status" value="1"/>
</dbReference>
<keyword evidence="5 12" id="KW-0436">Ligase</keyword>
<keyword evidence="11 12" id="KW-0030">Aminoacyl-tRNA synthetase</keyword>
<dbReference type="InterPro" id="IPR020825">
    <property type="entry name" value="Phe-tRNA_synthase-like_B3/B4"/>
</dbReference>
<comment type="catalytic activity">
    <reaction evidence="12">
        <text>tRNA(Phe) + L-phenylalanine + ATP = L-phenylalanyl-tRNA(Phe) + AMP + diphosphate + H(+)</text>
        <dbReference type="Rhea" id="RHEA:19413"/>
        <dbReference type="Rhea" id="RHEA-COMP:9668"/>
        <dbReference type="Rhea" id="RHEA-COMP:9699"/>
        <dbReference type="ChEBI" id="CHEBI:15378"/>
        <dbReference type="ChEBI" id="CHEBI:30616"/>
        <dbReference type="ChEBI" id="CHEBI:33019"/>
        <dbReference type="ChEBI" id="CHEBI:58095"/>
        <dbReference type="ChEBI" id="CHEBI:78442"/>
        <dbReference type="ChEBI" id="CHEBI:78531"/>
        <dbReference type="ChEBI" id="CHEBI:456215"/>
        <dbReference type="EC" id="6.1.1.20"/>
    </reaction>
</comment>
<evidence type="ECO:0000259" key="13">
    <source>
        <dbReference type="PROSITE" id="PS51483"/>
    </source>
</evidence>
<reference evidence="15 18" key="3">
    <citation type="submission" date="2020-07" db="EMBL/GenBank/DDBJ databases">
        <title>Genomic Encyclopedia of Type Strains, Phase IV (KMG-V): Genome sequencing to study the core and pangenomes of soil and plant-associated prokaryotes.</title>
        <authorList>
            <person name="Whitman W."/>
        </authorList>
    </citation>
    <scope>NUCLEOTIDE SEQUENCE [LARGE SCALE GENOMIC DNA]</scope>
    <source>
        <strain evidence="15 18">C13</strain>
        <strain evidence="16 19">D1</strain>
    </source>
</reference>
<name>A0A2L1CC63_METMI</name>
<comment type="similarity">
    <text evidence="3 12">Belongs to the phenylalanyl-tRNA synthetase beta subunit family. Type 2 subfamily.</text>
</comment>
<dbReference type="GO" id="GO:0009328">
    <property type="term" value="C:phenylalanine-tRNA ligase complex"/>
    <property type="evidence" value="ECO:0007669"/>
    <property type="project" value="TreeGrafter"/>
</dbReference>
<dbReference type="Proteomes" id="UP000567099">
    <property type="component" value="Unassembled WGS sequence"/>
</dbReference>
<dbReference type="InterPro" id="IPR045060">
    <property type="entry name" value="Phe-tRNA-ligase_IIc_bsu"/>
</dbReference>
<protein>
    <recommendedName>
        <fullName evidence="12">Phenylalanine--tRNA ligase beta subunit</fullName>
        <ecNumber evidence="12">6.1.1.20</ecNumber>
    </recommendedName>
    <alternativeName>
        <fullName evidence="12">Phenylalanyl-tRNA synthetase beta subunit</fullName>
        <shortName evidence="12">PheRS</shortName>
    </alternativeName>
</protein>
<dbReference type="InterPro" id="IPR045864">
    <property type="entry name" value="aa-tRNA-synth_II/BPL/LPL"/>
</dbReference>
<dbReference type="InterPro" id="IPR005146">
    <property type="entry name" value="B3/B4_tRNA-bd"/>
</dbReference>
<dbReference type="KEGG" id="mmad:MMJJ_15900"/>
<keyword evidence="8 12" id="KW-0067">ATP-binding</keyword>
<dbReference type="EC" id="6.1.1.20" evidence="12"/>
<dbReference type="SUPFAM" id="SSF46955">
    <property type="entry name" value="Putative DNA-binding domain"/>
    <property type="match status" value="2"/>
</dbReference>
<evidence type="ECO:0000256" key="4">
    <source>
        <dbReference type="ARBA" id="ARBA00022490"/>
    </source>
</evidence>
<dbReference type="Gene3D" id="3.50.40.10">
    <property type="entry name" value="Phenylalanyl-trna Synthetase, Chain B, domain 3"/>
    <property type="match status" value="1"/>
</dbReference>
<keyword evidence="6 12" id="KW-0479">Metal-binding</keyword>
<comment type="subunit">
    <text evidence="12">Tetramer of two alpha and two beta subunits.</text>
</comment>
<dbReference type="NCBIfam" id="TIGR00471">
    <property type="entry name" value="pheT_arch"/>
    <property type="match status" value="1"/>
</dbReference>
<evidence type="ECO:0000256" key="5">
    <source>
        <dbReference type="ARBA" id="ARBA00022598"/>
    </source>
</evidence>
<dbReference type="InterPro" id="IPR005147">
    <property type="entry name" value="tRNA_synthase_B5-dom"/>
</dbReference>
<evidence type="ECO:0000313" key="14">
    <source>
        <dbReference type="EMBL" id="AVB76961.1"/>
    </source>
</evidence>
<dbReference type="GO" id="GO:0005524">
    <property type="term" value="F:ATP binding"/>
    <property type="evidence" value="ECO:0007669"/>
    <property type="project" value="UniProtKB-UniRule"/>
</dbReference>
<dbReference type="PANTHER" id="PTHR10947:SF0">
    <property type="entry name" value="PHENYLALANINE--TRNA LIGASE BETA SUBUNIT"/>
    <property type="match status" value="1"/>
</dbReference>
<dbReference type="GO" id="GO:0004826">
    <property type="term" value="F:phenylalanine-tRNA ligase activity"/>
    <property type="evidence" value="ECO:0007669"/>
    <property type="project" value="UniProtKB-UniRule"/>
</dbReference>
<evidence type="ECO:0000256" key="11">
    <source>
        <dbReference type="ARBA" id="ARBA00023146"/>
    </source>
</evidence>
<evidence type="ECO:0000313" key="17">
    <source>
        <dbReference type="Proteomes" id="UP000239462"/>
    </source>
</evidence>
<dbReference type="Gene3D" id="3.30.56.10">
    <property type="match status" value="2"/>
</dbReference>
<sequence>MPTINVNKVDLERLSNISLSDKLIEDRFPMMGVEVEEIFEEVDKNGKKQNMVQFSINPDRPDYLSVEGLARGFRGFMGITTGIQEFEVIDSDIKVTVEENETRPYVAFALVKNVLMDDLVLESMINLQEKLHWAIGRDRKKLAIGIHDFDKVKAPFTYKEIKGDEIKFVPLGYENEEMTPREIIEKHEKGIKYAHLIQDDKFPIIVDVNGEVLSMPPIINGTLTKVTPTSKNLLIDITGTEKEAVEETLNIIVCALAERRGTIVSVDVNGKKYPDLTPKSRIISVESINKKLGLNLNPGEIIQAVKKSGMDALYEDGNLIVKIPAYRNDILHNVDLKEEIAINYGYEKFEGKLPSVATTGSKDPVEKKCSAMSDLMIGLGFYEVMNLTLSNQDTLFEKMNLKVDEKDYIEVLKPASIEHRVLRTSILPLLLETLYINKHNALPQKIFEVGDCVVIDEEDTETDTKCKNIKKIAGAITHPLTNFNEIKSSTEALLREFFEGFEFENYEHPAFIAGRCAKILKSGKEVGFFGEIHPEVILNFELEHPVVGFEITIE</sequence>
<proteinExistence type="inferred from homology"/>
<dbReference type="AlphaFoldDB" id="A0A2L1CC63"/>
<evidence type="ECO:0000256" key="6">
    <source>
        <dbReference type="ARBA" id="ARBA00022723"/>
    </source>
</evidence>
<dbReference type="InterPro" id="IPR041616">
    <property type="entry name" value="PheRS_beta_core"/>
</dbReference>
<dbReference type="FunFam" id="3.50.40.10:FF:000003">
    <property type="entry name" value="Phenylalanine--tRNA ligase beta subunit"/>
    <property type="match status" value="1"/>
</dbReference>
<evidence type="ECO:0000256" key="2">
    <source>
        <dbReference type="ARBA" id="ARBA00004496"/>
    </source>
</evidence>
<dbReference type="InterPro" id="IPR009061">
    <property type="entry name" value="DNA-bd_dom_put_sf"/>
</dbReference>
<organism evidence="14 17">
    <name type="scientific">Methanococcus maripaludis</name>
    <name type="common">Methanococcus deltae</name>
    <dbReference type="NCBI Taxonomy" id="39152"/>
    <lineage>
        <taxon>Archaea</taxon>
        <taxon>Methanobacteriati</taxon>
        <taxon>Methanobacteriota</taxon>
        <taxon>Methanomada group</taxon>
        <taxon>Methanococci</taxon>
        <taxon>Methanococcales</taxon>
        <taxon>Methanococcaceae</taxon>
        <taxon>Methanococcus</taxon>
    </lineage>
</organism>
<dbReference type="Pfam" id="PF03483">
    <property type="entry name" value="B3_4"/>
    <property type="match status" value="1"/>
</dbReference>
<evidence type="ECO:0000256" key="7">
    <source>
        <dbReference type="ARBA" id="ARBA00022741"/>
    </source>
</evidence>
<dbReference type="GO" id="GO:0000287">
    <property type="term" value="F:magnesium ion binding"/>
    <property type="evidence" value="ECO:0007669"/>
    <property type="project" value="InterPro"/>
</dbReference>
<dbReference type="SMART" id="SM00874">
    <property type="entry name" value="B5"/>
    <property type="match status" value="1"/>
</dbReference>
<gene>
    <name evidence="12 14" type="primary">pheT</name>
    <name evidence="15" type="ORF">HNP94_000473</name>
    <name evidence="16" type="ORF">HNP96_000544</name>
    <name evidence="14" type="ORF">MMJJ_15900</name>
</gene>
<feature type="binding site" evidence="12">
    <location>
        <position position="339"/>
    </location>
    <ligand>
        <name>Mg(2+)</name>
        <dbReference type="ChEBI" id="CHEBI:18420"/>
        <note>shared with alpha subunit</note>
    </ligand>
</feature>
<comment type="cofactor">
    <cofactor evidence="1 12">
        <name>Mg(2+)</name>
        <dbReference type="ChEBI" id="CHEBI:18420"/>
    </cofactor>
</comment>
<dbReference type="Pfam" id="PF18262">
    <property type="entry name" value="PhetRS_B1"/>
    <property type="match status" value="1"/>
</dbReference>
<evidence type="ECO:0000256" key="10">
    <source>
        <dbReference type="ARBA" id="ARBA00022917"/>
    </source>
</evidence>
<feature type="domain" description="B5" evidence="13">
    <location>
        <begin position="276"/>
        <end position="351"/>
    </location>
</feature>
<dbReference type="RefSeq" id="WP_104838344.1">
    <property type="nucleotide sequence ID" value="NZ_CP026606.1"/>
</dbReference>
<comment type="subcellular location">
    <subcellularLocation>
        <location evidence="2 12">Cytoplasm</location>
    </subcellularLocation>
</comment>
<dbReference type="PANTHER" id="PTHR10947">
    <property type="entry name" value="PHENYLALANYL-TRNA SYNTHETASE BETA CHAIN AND LEUCINE-RICH REPEAT-CONTAINING PROTEIN 47"/>
    <property type="match status" value="1"/>
</dbReference>
<evidence type="ECO:0000256" key="12">
    <source>
        <dbReference type="HAMAP-Rule" id="MF_00284"/>
    </source>
</evidence>
<evidence type="ECO:0000313" key="15">
    <source>
        <dbReference type="EMBL" id="MBA2863473.1"/>
    </source>
</evidence>